<dbReference type="InterPro" id="IPR036397">
    <property type="entry name" value="RNaseH_sf"/>
</dbReference>
<evidence type="ECO:0000313" key="2">
    <source>
        <dbReference type="Proteomes" id="UP000079169"/>
    </source>
</evidence>
<sequence>MTYPKMGELPATRVVEAKPFVNTACDYLGPLMITLSGKRGQRSQKAYICLFICLATKAIHLEVASDLSTPTFLNAFKRFLSRRGPVKTMLSDNGTNFVGAKNQLDEIYNFLESDNYKKEFSHELSENRIEWRFNPASSPHFGGIFEAQVRSFKTHLLKVVGDQLLSYEELLTLTVQIESLLNSRPLCSLSSDPTDGEILTPNHFLTLTPLNCIPAVDVTDVKINRLTRFQLIDQLVQSFWARWSLEYLSQLQAREKWNSNSTPVVPGMVVLIKQDNAAPLSWPRGVITQVFPGKDGVIRVASVRTTKGEFKRPVVKLAPLPTQ</sequence>
<evidence type="ECO:0000313" key="3">
    <source>
        <dbReference type="RefSeq" id="XP_008484988.1"/>
    </source>
</evidence>
<feature type="domain" description="Integrase catalytic" evidence="1">
    <location>
        <begin position="15"/>
        <end position="209"/>
    </location>
</feature>
<gene>
    <name evidence="3" type="primary">LOC103521654</name>
</gene>
<proteinExistence type="predicted"/>
<dbReference type="PaxDb" id="121845-A0A1S3DNH1"/>
<evidence type="ECO:0000259" key="1">
    <source>
        <dbReference type="PROSITE" id="PS50994"/>
    </source>
</evidence>
<dbReference type="STRING" id="121845.A0A1S3DNH1"/>
<organism evidence="2 3">
    <name type="scientific">Diaphorina citri</name>
    <name type="common">Asian citrus psyllid</name>
    <dbReference type="NCBI Taxonomy" id="121845"/>
    <lineage>
        <taxon>Eukaryota</taxon>
        <taxon>Metazoa</taxon>
        <taxon>Ecdysozoa</taxon>
        <taxon>Arthropoda</taxon>
        <taxon>Hexapoda</taxon>
        <taxon>Insecta</taxon>
        <taxon>Pterygota</taxon>
        <taxon>Neoptera</taxon>
        <taxon>Paraneoptera</taxon>
        <taxon>Hemiptera</taxon>
        <taxon>Sternorrhyncha</taxon>
        <taxon>Psylloidea</taxon>
        <taxon>Psyllidae</taxon>
        <taxon>Diaphorininae</taxon>
        <taxon>Diaphorina</taxon>
    </lineage>
</organism>
<dbReference type="AlphaFoldDB" id="A0A1S3DNH1"/>
<dbReference type="RefSeq" id="XP_008484988.1">
    <property type="nucleotide sequence ID" value="XM_008486766.1"/>
</dbReference>
<dbReference type="KEGG" id="dci:103521654"/>
<dbReference type="GO" id="GO:0015074">
    <property type="term" value="P:DNA integration"/>
    <property type="evidence" value="ECO:0007669"/>
    <property type="project" value="InterPro"/>
</dbReference>
<dbReference type="SUPFAM" id="SSF53098">
    <property type="entry name" value="Ribonuclease H-like"/>
    <property type="match status" value="1"/>
</dbReference>
<dbReference type="InterPro" id="IPR040676">
    <property type="entry name" value="DUF5641"/>
</dbReference>
<keyword evidence="2" id="KW-1185">Reference proteome</keyword>
<dbReference type="InterPro" id="IPR012337">
    <property type="entry name" value="RNaseH-like_sf"/>
</dbReference>
<dbReference type="GO" id="GO:0003676">
    <property type="term" value="F:nucleic acid binding"/>
    <property type="evidence" value="ECO:0007669"/>
    <property type="project" value="InterPro"/>
</dbReference>
<accession>A0A1S3DNH1</accession>
<name>A0A1S3DNH1_DIACI</name>
<reference evidence="3" key="1">
    <citation type="submission" date="2025-08" db="UniProtKB">
        <authorList>
            <consortium name="RefSeq"/>
        </authorList>
    </citation>
    <scope>IDENTIFICATION</scope>
</reference>
<dbReference type="PANTHER" id="PTHR47331">
    <property type="entry name" value="PHD-TYPE DOMAIN-CONTAINING PROTEIN"/>
    <property type="match status" value="1"/>
</dbReference>
<dbReference type="InterPro" id="IPR001584">
    <property type="entry name" value="Integrase_cat-core"/>
</dbReference>
<dbReference type="Pfam" id="PF18701">
    <property type="entry name" value="DUF5641"/>
    <property type="match status" value="1"/>
</dbReference>
<dbReference type="GeneID" id="103521654"/>
<protein>
    <submittedName>
        <fullName evidence="3">Uncharacterized protein LOC103521654</fullName>
    </submittedName>
</protein>
<dbReference type="Gene3D" id="3.30.420.10">
    <property type="entry name" value="Ribonuclease H-like superfamily/Ribonuclease H"/>
    <property type="match status" value="1"/>
</dbReference>
<dbReference type="OMA" id="CWSLGRI"/>
<dbReference type="Proteomes" id="UP000079169">
    <property type="component" value="Unplaced"/>
</dbReference>
<dbReference type="PROSITE" id="PS50994">
    <property type="entry name" value="INTEGRASE"/>
    <property type="match status" value="1"/>
</dbReference>